<keyword evidence="4" id="KW-1185">Reference proteome</keyword>
<sequence length="230" mass="26735">MAFKKSFFILLLFILALLTACSGASTSEQIYDHLEKAVELEDTFVKQQDPIVELEKKEQEIYSQIIDLGMNEFEQIKELSKQAIENIDERKEKIELEKESITASKEEFTKIESMIEDLEQEDAQKSAQEMYSVMTDRYKAYDKLYQAYSKTLKLEKDLYTMLQKEDLEQKTLTKHITKVNDSYQQVIAANKTFNERTTEYNALKEEFYSAAGIDAEFENNAPTGEKNSTE</sequence>
<proteinExistence type="predicted"/>
<feature type="coiled-coil region" evidence="1">
    <location>
        <begin position="70"/>
        <end position="121"/>
    </location>
</feature>
<gene>
    <name evidence="3" type="ORF">SAMN05216231_2287</name>
</gene>
<accession>A0A1H1CJV5</accession>
<dbReference type="SUPFAM" id="SSF140423">
    <property type="entry name" value="MW0975(SA0943)-like"/>
    <property type="match status" value="1"/>
</dbReference>
<dbReference type="AlphaFoldDB" id="A0A1H1CJV5"/>
<dbReference type="InterPro" id="IPR019454">
    <property type="entry name" value="Lipoprot_YkyA-like"/>
</dbReference>
<evidence type="ECO:0000256" key="2">
    <source>
        <dbReference type="SAM" id="SignalP"/>
    </source>
</evidence>
<protein>
    <submittedName>
        <fullName evidence="3">Putative cell-wall binding lipoprotein</fullName>
    </submittedName>
</protein>
<dbReference type="Gene3D" id="1.20.120.570">
    <property type="entry name" value="YkyA-like"/>
    <property type="match status" value="1"/>
</dbReference>
<keyword evidence="2" id="KW-0732">Signal</keyword>
<feature type="signal peptide" evidence="2">
    <location>
        <begin position="1"/>
        <end position="24"/>
    </location>
</feature>
<dbReference type="STRING" id="553311.SAMN05216231_2287"/>
<organism evidence="3 4">
    <name type="scientific">Virgibacillus salinus</name>
    <dbReference type="NCBI Taxonomy" id="553311"/>
    <lineage>
        <taxon>Bacteria</taxon>
        <taxon>Bacillati</taxon>
        <taxon>Bacillota</taxon>
        <taxon>Bacilli</taxon>
        <taxon>Bacillales</taxon>
        <taxon>Bacillaceae</taxon>
        <taxon>Virgibacillus</taxon>
    </lineage>
</organism>
<dbReference type="EMBL" id="FNKD01000002">
    <property type="protein sequence ID" value="SDQ64467.1"/>
    <property type="molecule type" value="Genomic_DNA"/>
</dbReference>
<feature type="chain" id="PRO_5011770722" evidence="2">
    <location>
        <begin position="25"/>
        <end position="230"/>
    </location>
</feature>
<dbReference type="PROSITE" id="PS51257">
    <property type="entry name" value="PROKAR_LIPOPROTEIN"/>
    <property type="match status" value="1"/>
</dbReference>
<dbReference type="InterPro" id="IPR036785">
    <property type="entry name" value="YkyA-like_sf"/>
</dbReference>
<reference evidence="3 4" key="1">
    <citation type="submission" date="2016-10" db="EMBL/GenBank/DDBJ databases">
        <authorList>
            <person name="de Groot N.N."/>
        </authorList>
    </citation>
    <scope>NUCLEOTIDE SEQUENCE [LARGE SCALE GENOMIC DNA]</scope>
    <source>
        <strain evidence="3 4">CGMCC 1.10449</strain>
    </source>
</reference>
<name>A0A1H1CJV5_9BACI</name>
<evidence type="ECO:0000313" key="3">
    <source>
        <dbReference type="EMBL" id="SDQ64467.1"/>
    </source>
</evidence>
<evidence type="ECO:0000313" key="4">
    <source>
        <dbReference type="Proteomes" id="UP000199444"/>
    </source>
</evidence>
<keyword evidence="1" id="KW-0175">Coiled coil</keyword>
<dbReference type="RefSeq" id="WP_092493093.1">
    <property type="nucleotide sequence ID" value="NZ_FNKD01000002.1"/>
</dbReference>
<dbReference type="Proteomes" id="UP000199444">
    <property type="component" value="Unassembled WGS sequence"/>
</dbReference>
<keyword evidence="3" id="KW-0449">Lipoprotein</keyword>
<dbReference type="Pfam" id="PF10368">
    <property type="entry name" value="YkyA"/>
    <property type="match status" value="1"/>
</dbReference>
<evidence type="ECO:0000256" key="1">
    <source>
        <dbReference type="SAM" id="Coils"/>
    </source>
</evidence>